<evidence type="ECO:0000256" key="2">
    <source>
        <dbReference type="SAM" id="MobiDB-lite"/>
    </source>
</evidence>
<evidence type="ECO:0000313" key="4">
    <source>
        <dbReference type="EMBL" id="KAJ4389777.1"/>
    </source>
</evidence>
<dbReference type="SUPFAM" id="SSF81383">
    <property type="entry name" value="F-box domain"/>
    <property type="match status" value="1"/>
</dbReference>
<dbReference type="EMBL" id="JAPEVB010000004">
    <property type="protein sequence ID" value="KAJ4389777.1"/>
    <property type="molecule type" value="Genomic_DNA"/>
</dbReference>
<feature type="compositionally biased region" description="Basic and acidic residues" evidence="2">
    <location>
        <begin position="446"/>
        <end position="455"/>
    </location>
</feature>
<keyword evidence="5" id="KW-1185">Reference proteome</keyword>
<feature type="region of interest" description="Disordered" evidence="2">
    <location>
        <begin position="910"/>
        <end position="952"/>
    </location>
</feature>
<accession>A0A9W8YR78</accession>
<feature type="compositionally biased region" description="Basic and acidic residues" evidence="2">
    <location>
        <begin position="491"/>
        <end position="500"/>
    </location>
</feature>
<dbReference type="Proteomes" id="UP001140453">
    <property type="component" value="Unassembled WGS sequence"/>
</dbReference>
<comment type="caution">
    <text evidence="4">The sequence shown here is derived from an EMBL/GenBank/DDBJ whole genome shotgun (WGS) entry which is preliminary data.</text>
</comment>
<feature type="region of interest" description="Disordered" evidence="2">
    <location>
        <begin position="446"/>
        <end position="511"/>
    </location>
</feature>
<keyword evidence="1" id="KW-0175">Coiled coil</keyword>
<feature type="domain" description="F-box" evidence="3">
    <location>
        <begin position="19"/>
        <end position="64"/>
    </location>
</feature>
<protein>
    <recommendedName>
        <fullName evidence="3">F-box domain-containing protein</fullName>
    </recommendedName>
</protein>
<reference evidence="4" key="1">
    <citation type="submission" date="2022-10" db="EMBL/GenBank/DDBJ databases">
        <title>Tapping the CABI collections for fungal endophytes: first genome assemblies for Collariella, Neodidymelliopsis, Ascochyta clinopodiicola, Didymella pomorum, Didymosphaeria variabile, Neocosmospora piperis and Neocucurbitaria cava.</title>
        <authorList>
            <person name="Hill R."/>
        </authorList>
    </citation>
    <scope>NUCLEOTIDE SEQUENCE</scope>
    <source>
        <strain evidence="4">IMI 355082</strain>
    </source>
</reference>
<dbReference type="AlphaFoldDB" id="A0A9W8YR78"/>
<feature type="region of interest" description="Disordered" evidence="2">
    <location>
        <begin position="528"/>
        <end position="570"/>
    </location>
</feature>
<name>A0A9W8YR78_9PEZI</name>
<feature type="region of interest" description="Disordered" evidence="2">
    <location>
        <begin position="227"/>
        <end position="264"/>
    </location>
</feature>
<dbReference type="OrthoDB" id="4200124at2759"/>
<organism evidence="4 5">
    <name type="scientific">Gnomoniopsis smithogilvyi</name>
    <dbReference type="NCBI Taxonomy" id="1191159"/>
    <lineage>
        <taxon>Eukaryota</taxon>
        <taxon>Fungi</taxon>
        <taxon>Dikarya</taxon>
        <taxon>Ascomycota</taxon>
        <taxon>Pezizomycotina</taxon>
        <taxon>Sordariomycetes</taxon>
        <taxon>Sordariomycetidae</taxon>
        <taxon>Diaporthales</taxon>
        <taxon>Gnomoniaceae</taxon>
        <taxon>Gnomoniopsis</taxon>
    </lineage>
</organism>
<feature type="coiled-coil region" evidence="1">
    <location>
        <begin position="621"/>
        <end position="655"/>
    </location>
</feature>
<dbReference type="InterPro" id="IPR036047">
    <property type="entry name" value="F-box-like_dom_sf"/>
</dbReference>
<evidence type="ECO:0000313" key="5">
    <source>
        <dbReference type="Proteomes" id="UP001140453"/>
    </source>
</evidence>
<dbReference type="PROSITE" id="PS50181">
    <property type="entry name" value="FBOX"/>
    <property type="match status" value="1"/>
</dbReference>
<evidence type="ECO:0000259" key="3">
    <source>
        <dbReference type="PROSITE" id="PS50181"/>
    </source>
</evidence>
<feature type="compositionally biased region" description="Polar residues" evidence="2">
    <location>
        <begin position="456"/>
        <end position="472"/>
    </location>
</feature>
<sequence length="986" mass="109812">MASQTPVEGLETPKWAPRRLRFTDLPGELQKDIIRHCPQSDLICLSLANKHFRELATAELYRTFHIVFPDDDDPAYESPVDGLANGLETFATSDYDHAKHLREITLDTVSAGDKAELAYKPYLANNSCGKFMNVLFLLVLRKAKYLETLNWNIRVELSRPVYKALHEISTIQHLHLRLQAGPSLYEVPPPLPLYSPSASTSPGASTHSLPLFNHPVHHTNLNFPPYFIPPPTSSLPPPPPPPKPSRTRSSRKSATSKSPPTLSGFKNLKSLSVLDIDDLEVVTELKSCIRNSQGTLNKLKLSFSSSLAMRARKPPPDIDPDDSDPDDEFQVVPVSVPTPLPSYDDISGPARIFRAQEERKTQEAVLGRIFDVEPYLVKRPARRTKEKEDEAPKQEQTAAPASDFINSLKAVSGKLMKELNGSDDFTAAQQEILDTIEAAARKYVSEEATKTEGSQKPDGNSESSTTKVNYADTNVAVASDDQQAESSLFEDQAHKSKETEQGSSPDDIDVEAPVEDSFTEDVTEVEAVNASDDASPAEASLVAAEPAKTATGENATAENDNAAKADSNPSVSKAGVNLEAQRANFKTLGEKLRFYEIEAGQLQKEINSMDVKAGPDVMKQFNEAERQIASFSDNIKDIKHEMAIVAAELEDAERQKPNGADIGGADVRQRISEYTRSTRGLSLHTLSIHLIPVKASVLSRAVDLRCLKKLTLLNVGNQAPIWALLAKENKAQPLPLRHIFTDNVSVVFLTLVSQLSELNELYMLERSEKYKPEAFAPKSTVTIDQIRRFALRKHQNSLKRLMIKNQNDMTWDLDTKTTLLLTRFKVLEELAISMSIREIHTLLQQIHLMANLRALHIVNLRNDDTCVWVMRETKRFIIDNLSHFPELKLEWLAIDEDEHAERLIRWKAPPRDKKKKAKAKGKEKATSSTPTNGDQYPVLSLEPGVDSDSDDDDIGGGLKIETIDNIHFYDVWDVGIFKRNVVSGRL</sequence>
<gene>
    <name evidence="4" type="ORF">N0V93_007249</name>
</gene>
<feature type="compositionally biased region" description="Pro residues" evidence="2">
    <location>
        <begin position="227"/>
        <end position="244"/>
    </location>
</feature>
<evidence type="ECO:0000256" key="1">
    <source>
        <dbReference type="SAM" id="Coils"/>
    </source>
</evidence>
<feature type="compositionally biased region" description="Basic and acidic residues" evidence="2">
    <location>
        <begin position="383"/>
        <end position="393"/>
    </location>
</feature>
<feature type="region of interest" description="Disordered" evidence="2">
    <location>
        <begin position="381"/>
        <end position="402"/>
    </location>
</feature>
<proteinExistence type="predicted"/>
<dbReference type="InterPro" id="IPR001810">
    <property type="entry name" value="F-box_dom"/>
</dbReference>